<dbReference type="Gene3D" id="1.10.10.60">
    <property type="entry name" value="Homeodomain-like"/>
    <property type="match status" value="1"/>
</dbReference>
<dbReference type="SUPFAM" id="SSF51182">
    <property type="entry name" value="RmlC-like cupins"/>
    <property type="match status" value="1"/>
</dbReference>
<keyword evidence="3" id="KW-0804">Transcription</keyword>
<dbReference type="PROSITE" id="PS01124">
    <property type="entry name" value="HTH_ARAC_FAMILY_2"/>
    <property type="match status" value="1"/>
</dbReference>
<dbReference type="InterPro" id="IPR050204">
    <property type="entry name" value="AraC_XylS_family_regulators"/>
</dbReference>
<dbReference type="Proteomes" id="UP000268016">
    <property type="component" value="Unassembled WGS sequence"/>
</dbReference>
<comment type="caution">
    <text evidence="5">The sequence shown here is derived from an EMBL/GenBank/DDBJ whole genome shotgun (WGS) entry which is preliminary data.</text>
</comment>
<dbReference type="PROSITE" id="PS00041">
    <property type="entry name" value="HTH_ARAC_FAMILY_1"/>
    <property type="match status" value="1"/>
</dbReference>
<dbReference type="AlphaFoldDB" id="A0A3N2R828"/>
<keyword evidence="6" id="KW-1185">Reference proteome</keyword>
<reference evidence="5 6" key="1">
    <citation type="submission" date="2018-10" db="EMBL/GenBank/DDBJ databases">
        <title>Histidinibacterium lentulum gen. nov., sp. nov., a marine bacterium from the culture broth of Picochlorum sp. 122.</title>
        <authorList>
            <person name="Wang G."/>
        </authorList>
    </citation>
    <scope>NUCLEOTIDE SEQUENCE [LARGE SCALE GENOMIC DNA]</scope>
    <source>
        <strain evidence="5 6">B17</strain>
    </source>
</reference>
<evidence type="ECO:0000256" key="3">
    <source>
        <dbReference type="ARBA" id="ARBA00023163"/>
    </source>
</evidence>
<dbReference type="SUPFAM" id="SSF46689">
    <property type="entry name" value="Homeodomain-like"/>
    <property type="match status" value="1"/>
</dbReference>
<name>A0A3N2R828_9RHOB</name>
<feature type="domain" description="HTH araC/xylS-type" evidence="4">
    <location>
        <begin position="192"/>
        <end position="290"/>
    </location>
</feature>
<dbReference type="EMBL" id="RDRB01000002">
    <property type="protein sequence ID" value="ROU03476.1"/>
    <property type="molecule type" value="Genomic_DNA"/>
</dbReference>
<dbReference type="InterPro" id="IPR011051">
    <property type="entry name" value="RmlC_Cupin_sf"/>
</dbReference>
<sequence length="297" mass="33265">MEGRAAPAHERRFYATDKAIGRFGIRLFAPVAMEAPHRHGHIEANFLSGASMTYDVDGTEIEVGPDRLVMFWAGIPHQLTRITPLGEGAVRLANIYLPVDSFLVMPHISRFQVALLGGAVVALPGRLCDGERVEGWYRDYRSGDVERTEVLKVEMNAMIRRAQLEPLEYLLAPVAEPGEGRGLSSVHVRHVVEMVRFIMENLDRPISNADVAAVTGLHRNYALSIFTQKMRLPVKRFVIRMRLLRARALLMESSMAISSVAEQSGFTSISQFYVHFKAAYGLTPQALRAGYTRMDLR</sequence>
<gene>
    <name evidence="5" type="ORF">EAT49_04040</name>
</gene>
<evidence type="ECO:0000256" key="2">
    <source>
        <dbReference type="ARBA" id="ARBA00023125"/>
    </source>
</evidence>
<dbReference type="Gene3D" id="2.60.120.10">
    <property type="entry name" value="Jelly Rolls"/>
    <property type="match status" value="1"/>
</dbReference>
<dbReference type="InterPro" id="IPR014710">
    <property type="entry name" value="RmlC-like_jellyroll"/>
</dbReference>
<dbReference type="PANTHER" id="PTHR46796">
    <property type="entry name" value="HTH-TYPE TRANSCRIPTIONAL ACTIVATOR RHAS-RELATED"/>
    <property type="match status" value="1"/>
</dbReference>
<dbReference type="GO" id="GO:0043565">
    <property type="term" value="F:sequence-specific DNA binding"/>
    <property type="evidence" value="ECO:0007669"/>
    <property type="project" value="InterPro"/>
</dbReference>
<dbReference type="SMART" id="SM00342">
    <property type="entry name" value="HTH_ARAC"/>
    <property type="match status" value="1"/>
</dbReference>
<dbReference type="Pfam" id="PF12833">
    <property type="entry name" value="HTH_18"/>
    <property type="match status" value="1"/>
</dbReference>
<dbReference type="InterPro" id="IPR018060">
    <property type="entry name" value="HTH_AraC"/>
</dbReference>
<keyword evidence="2" id="KW-0238">DNA-binding</keyword>
<dbReference type="InterPro" id="IPR018062">
    <property type="entry name" value="HTH_AraC-typ_CS"/>
</dbReference>
<evidence type="ECO:0000256" key="1">
    <source>
        <dbReference type="ARBA" id="ARBA00023015"/>
    </source>
</evidence>
<dbReference type="InterPro" id="IPR009057">
    <property type="entry name" value="Homeodomain-like_sf"/>
</dbReference>
<protein>
    <submittedName>
        <fullName evidence="5">Helix-turn-helix domain-containing protein</fullName>
    </submittedName>
</protein>
<evidence type="ECO:0000313" key="6">
    <source>
        <dbReference type="Proteomes" id="UP000268016"/>
    </source>
</evidence>
<evidence type="ECO:0000259" key="4">
    <source>
        <dbReference type="PROSITE" id="PS01124"/>
    </source>
</evidence>
<evidence type="ECO:0000313" key="5">
    <source>
        <dbReference type="EMBL" id="ROU03476.1"/>
    </source>
</evidence>
<organism evidence="5 6">
    <name type="scientific">Histidinibacterium lentulum</name>
    <dbReference type="NCBI Taxonomy" id="2480588"/>
    <lineage>
        <taxon>Bacteria</taxon>
        <taxon>Pseudomonadati</taxon>
        <taxon>Pseudomonadota</taxon>
        <taxon>Alphaproteobacteria</taxon>
        <taxon>Rhodobacterales</taxon>
        <taxon>Paracoccaceae</taxon>
        <taxon>Histidinibacterium</taxon>
    </lineage>
</organism>
<proteinExistence type="predicted"/>
<dbReference type="GO" id="GO:0003700">
    <property type="term" value="F:DNA-binding transcription factor activity"/>
    <property type="evidence" value="ECO:0007669"/>
    <property type="project" value="InterPro"/>
</dbReference>
<keyword evidence="1" id="KW-0805">Transcription regulation</keyword>
<accession>A0A3N2R828</accession>